<comment type="caution">
    <text evidence="1">The sequence shown here is derived from an EMBL/GenBank/DDBJ whole genome shotgun (WGS) entry which is preliminary data.</text>
</comment>
<reference evidence="1" key="1">
    <citation type="submission" date="2020-07" db="EMBL/GenBank/DDBJ databases">
        <title>Multicomponent nature underlies the extraordinary mechanical properties of spider dragline silk.</title>
        <authorList>
            <person name="Kono N."/>
            <person name="Nakamura H."/>
            <person name="Mori M."/>
            <person name="Yoshida Y."/>
            <person name="Ohtoshi R."/>
            <person name="Malay A.D."/>
            <person name="Moran D.A.P."/>
            <person name="Tomita M."/>
            <person name="Numata K."/>
            <person name="Arakawa K."/>
        </authorList>
    </citation>
    <scope>NUCLEOTIDE SEQUENCE</scope>
</reference>
<dbReference type="Proteomes" id="UP000887116">
    <property type="component" value="Unassembled WGS sequence"/>
</dbReference>
<dbReference type="AlphaFoldDB" id="A0A8X6KP91"/>
<evidence type="ECO:0000313" key="1">
    <source>
        <dbReference type="EMBL" id="GFQ80239.1"/>
    </source>
</evidence>
<gene>
    <name evidence="1" type="ORF">TNCT_663231</name>
</gene>
<name>A0A8X6KP91_TRICU</name>
<organism evidence="1 2">
    <name type="scientific">Trichonephila clavata</name>
    <name type="common">Joro spider</name>
    <name type="synonym">Nephila clavata</name>
    <dbReference type="NCBI Taxonomy" id="2740835"/>
    <lineage>
        <taxon>Eukaryota</taxon>
        <taxon>Metazoa</taxon>
        <taxon>Ecdysozoa</taxon>
        <taxon>Arthropoda</taxon>
        <taxon>Chelicerata</taxon>
        <taxon>Arachnida</taxon>
        <taxon>Araneae</taxon>
        <taxon>Araneomorphae</taxon>
        <taxon>Entelegynae</taxon>
        <taxon>Araneoidea</taxon>
        <taxon>Nephilidae</taxon>
        <taxon>Trichonephila</taxon>
    </lineage>
</organism>
<sequence>MGEHWIHCVGGRRPRLHGDKFWRNSRIMTSTHICCRPLRSIPLRTSTCDGATNNKTHTCICQSEIEECSIEMESVIGEQHNGLRRVYGRKLNKLQLPGDDDSYCTRVNLRARLIAYLK</sequence>
<evidence type="ECO:0000313" key="2">
    <source>
        <dbReference type="Proteomes" id="UP000887116"/>
    </source>
</evidence>
<accession>A0A8X6KP91</accession>
<keyword evidence="2" id="KW-1185">Reference proteome</keyword>
<dbReference type="EMBL" id="BMAO01012270">
    <property type="protein sequence ID" value="GFQ80239.1"/>
    <property type="molecule type" value="Genomic_DNA"/>
</dbReference>
<protein>
    <submittedName>
        <fullName evidence="1">Uncharacterized protein</fullName>
    </submittedName>
</protein>
<proteinExistence type="predicted"/>
<dbReference type="OrthoDB" id="10566230at2759"/>